<reference evidence="1 2" key="1">
    <citation type="submission" date="2022-09" db="EMBL/GenBank/DDBJ databases">
        <title>Interaction between co-microsymbionts with complementary sets of symbiotic genes in legume-rhizobium systems.</title>
        <authorList>
            <person name="Safronova V."/>
            <person name="Sazanova A."/>
            <person name="Afonin A."/>
            <person name="Chirak E."/>
        </authorList>
    </citation>
    <scope>NUCLEOTIDE SEQUENCE [LARGE SCALE GENOMIC DNA]</scope>
    <source>
        <strain evidence="1 2">A18/4-1</strain>
    </source>
</reference>
<protein>
    <recommendedName>
        <fullName evidence="3">Glycosyl hydrolase family 36 C-terminal domain-containing protein</fullName>
    </recommendedName>
</protein>
<evidence type="ECO:0000313" key="2">
    <source>
        <dbReference type="Proteomes" id="UP001061862"/>
    </source>
</evidence>
<dbReference type="RefSeq" id="WP_262168668.1">
    <property type="nucleotide sequence ID" value="NZ_CP104965.1"/>
</dbReference>
<accession>A0ABY6CCJ1</accession>
<name>A0ABY6CCJ1_9HYPH</name>
<dbReference type="Proteomes" id="UP001061862">
    <property type="component" value="Chromosome"/>
</dbReference>
<dbReference type="EMBL" id="CP104965">
    <property type="protein sequence ID" value="UXN69945.1"/>
    <property type="molecule type" value="Genomic_DNA"/>
</dbReference>
<sequence>MTLSGRVGYIAYPIFGIYHNVGQPLYRHVVKALLSRLLPKPALGTDLPSAGRATLTHQADRNRHILHLLYGPPQVRGKAVPNGEGTRVMEMIEDIPAIGPVSAAVRLPSRPARAYEAVSGQNLEVQDLGDGTYGVTLDRLRIHAAIVFEQA</sequence>
<gene>
    <name evidence="1" type="ORF">N8A98_22510</name>
</gene>
<evidence type="ECO:0000313" key="1">
    <source>
        <dbReference type="EMBL" id="UXN69945.1"/>
    </source>
</evidence>
<organism evidence="1 2">
    <name type="scientific">Devosia neptuniae</name>
    <dbReference type="NCBI Taxonomy" id="191302"/>
    <lineage>
        <taxon>Bacteria</taxon>
        <taxon>Pseudomonadati</taxon>
        <taxon>Pseudomonadota</taxon>
        <taxon>Alphaproteobacteria</taxon>
        <taxon>Hyphomicrobiales</taxon>
        <taxon>Devosiaceae</taxon>
        <taxon>Devosia</taxon>
    </lineage>
</organism>
<keyword evidence="2" id="KW-1185">Reference proteome</keyword>
<proteinExistence type="predicted"/>
<evidence type="ECO:0008006" key="3">
    <source>
        <dbReference type="Google" id="ProtNLM"/>
    </source>
</evidence>